<protein>
    <submittedName>
        <fullName evidence="2">Uncharacterized protein</fullName>
    </submittedName>
</protein>
<keyword evidence="3" id="KW-1185">Reference proteome</keyword>
<dbReference type="Proteomes" id="UP001152622">
    <property type="component" value="Chromosome 3"/>
</dbReference>
<sequence length="74" mass="7759">MTLSNGPGSVRAESRSNSEFPLSDNTPAEREGEDSGSFGDILMMPSVCETHVKMAGRGRVAQRIGVYGGEGGRA</sequence>
<evidence type="ECO:0000313" key="3">
    <source>
        <dbReference type="Proteomes" id="UP001152622"/>
    </source>
</evidence>
<reference evidence="2" key="1">
    <citation type="journal article" date="2023" name="Science">
        <title>Genome structures resolve the early diversification of teleost fishes.</title>
        <authorList>
            <person name="Parey E."/>
            <person name="Louis A."/>
            <person name="Montfort J."/>
            <person name="Bouchez O."/>
            <person name="Roques C."/>
            <person name="Iampietro C."/>
            <person name="Lluch J."/>
            <person name="Castinel A."/>
            <person name="Donnadieu C."/>
            <person name="Desvignes T."/>
            <person name="Floi Bucao C."/>
            <person name="Jouanno E."/>
            <person name="Wen M."/>
            <person name="Mejri S."/>
            <person name="Dirks R."/>
            <person name="Jansen H."/>
            <person name="Henkel C."/>
            <person name="Chen W.J."/>
            <person name="Zahm M."/>
            <person name="Cabau C."/>
            <person name="Klopp C."/>
            <person name="Thompson A.W."/>
            <person name="Robinson-Rechavi M."/>
            <person name="Braasch I."/>
            <person name="Lecointre G."/>
            <person name="Bobe J."/>
            <person name="Postlethwait J.H."/>
            <person name="Berthelot C."/>
            <person name="Roest Crollius H."/>
            <person name="Guiguen Y."/>
        </authorList>
    </citation>
    <scope>NUCLEOTIDE SEQUENCE</scope>
    <source>
        <strain evidence="2">WJC10195</strain>
    </source>
</reference>
<comment type="caution">
    <text evidence="2">The sequence shown here is derived from an EMBL/GenBank/DDBJ whole genome shotgun (WGS) entry which is preliminary data.</text>
</comment>
<name>A0A9Q1G0V9_SYNKA</name>
<evidence type="ECO:0000256" key="1">
    <source>
        <dbReference type="SAM" id="MobiDB-lite"/>
    </source>
</evidence>
<organism evidence="2 3">
    <name type="scientific">Synaphobranchus kaupii</name>
    <name type="common">Kaup's arrowtooth eel</name>
    <dbReference type="NCBI Taxonomy" id="118154"/>
    <lineage>
        <taxon>Eukaryota</taxon>
        <taxon>Metazoa</taxon>
        <taxon>Chordata</taxon>
        <taxon>Craniata</taxon>
        <taxon>Vertebrata</taxon>
        <taxon>Euteleostomi</taxon>
        <taxon>Actinopterygii</taxon>
        <taxon>Neopterygii</taxon>
        <taxon>Teleostei</taxon>
        <taxon>Anguilliformes</taxon>
        <taxon>Synaphobranchidae</taxon>
        <taxon>Synaphobranchus</taxon>
    </lineage>
</organism>
<gene>
    <name evidence="2" type="ORF">SKAU_G00113910</name>
</gene>
<proteinExistence type="predicted"/>
<dbReference type="EMBL" id="JAINUF010000003">
    <property type="protein sequence ID" value="KAJ8371363.1"/>
    <property type="molecule type" value="Genomic_DNA"/>
</dbReference>
<feature type="compositionally biased region" description="Polar residues" evidence="1">
    <location>
        <begin position="15"/>
        <end position="26"/>
    </location>
</feature>
<dbReference type="AlphaFoldDB" id="A0A9Q1G0V9"/>
<accession>A0A9Q1G0V9</accession>
<feature type="region of interest" description="Disordered" evidence="1">
    <location>
        <begin position="1"/>
        <end position="41"/>
    </location>
</feature>
<evidence type="ECO:0000313" key="2">
    <source>
        <dbReference type="EMBL" id="KAJ8371363.1"/>
    </source>
</evidence>